<accession>A0A6J7WQG1</accession>
<dbReference type="EMBL" id="LR798279">
    <property type="protein sequence ID" value="CAB5219937.1"/>
    <property type="molecule type" value="Genomic_DNA"/>
</dbReference>
<sequence>MATVINDIQPGFYPNQNGSPVFPATAFTGPLLVGNVIASDGTGNLAGLGNTTGTQNLGYVVMAQSEPITQASGGTSITIPAQSQIISMQLMVTTAWTGTASTLGIGATAGTAAATAFTTAGAVAGGTKGIVTITPGTATAQIANWDNVSNSTFQTGGPTDVQVFVTSTNTGSGVGTLTVTYIQGINQAS</sequence>
<name>A0A6J7WQG1_9CAUD</name>
<proteinExistence type="predicted"/>
<evidence type="ECO:0000313" key="1">
    <source>
        <dbReference type="EMBL" id="CAB5219937.1"/>
    </source>
</evidence>
<reference evidence="1" key="1">
    <citation type="submission" date="2020-05" db="EMBL/GenBank/DDBJ databases">
        <authorList>
            <person name="Chiriac C."/>
            <person name="Salcher M."/>
            <person name="Ghai R."/>
            <person name="Kavagutti S V."/>
        </authorList>
    </citation>
    <scope>NUCLEOTIDE SEQUENCE</scope>
</reference>
<gene>
    <name evidence="1" type="ORF">UFOVP231_17</name>
</gene>
<protein>
    <submittedName>
        <fullName evidence="1">Uncharacterized protein</fullName>
    </submittedName>
</protein>
<organism evidence="1">
    <name type="scientific">uncultured Caudovirales phage</name>
    <dbReference type="NCBI Taxonomy" id="2100421"/>
    <lineage>
        <taxon>Viruses</taxon>
        <taxon>Duplodnaviria</taxon>
        <taxon>Heunggongvirae</taxon>
        <taxon>Uroviricota</taxon>
        <taxon>Caudoviricetes</taxon>
        <taxon>Peduoviridae</taxon>
        <taxon>Maltschvirus</taxon>
        <taxon>Maltschvirus maltsch</taxon>
    </lineage>
</organism>